<reference evidence="2 3" key="1">
    <citation type="journal article" date="2023" name="Sci. Data">
        <title>Genome assembly of the Korean intertidal mud-creeper Batillaria attramentaria.</title>
        <authorList>
            <person name="Patra A.K."/>
            <person name="Ho P.T."/>
            <person name="Jun S."/>
            <person name="Lee S.J."/>
            <person name="Kim Y."/>
            <person name="Won Y.J."/>
        </authorList>
    </citation>
    <scope>NUCLEOTIDE SEQUENCE [LARGE SCALE GENOMIC DNA]</scope>
    <source>
        <strain evidence="2">Wonlab-2016</strain>
    </source>
</reference>
<feature type="region of interest" description="Disordered" evidence="1">
    <location>
        <begin position="1"/>
        <end position="21"/>
    </location>
</feature>
<name>A0ABD0JS61_9CAEN</name>
<sequence length="111" mass="12189">MEGEGDGTDGKTQSRRATRDPATLQAVFWRPDFVWHTSDLSSGLITAAARAPTTRANQVPKQFVSCGNVHVRSSLWPANSARNVGNRTAAFSCGRRFVCEQKYKTAHSVIH</sequence>
<dbReference type="AlphaFoldDB" id="A0ABD0JS61"/>
<accession>A0ABD0JS61</accession>
<protein>
    <recommendedName>
        <fullName evidence="4">C2H2-type domain-containing protein</fullName>
    </recommendedName>
</protein>
<dbReference type="EMBL" id="JACVVK020000343">
    <property type="protein sequence ID" value="KAK7477663.1"/>
    <property type="molecule type" value="Genomic_DNA"/>
</dbReference>
<proteinExistence type="predicted"/>
<evidence type="ECO:0000256" key="1">
    <source>
        <dbReference type="SAM" id="MobiDB-lite"/>
    </source>
</evidence>
<gene>
    <name evidence="2" type="ORF">BaRGS_00031047</name>
</gene>
<keyword evidence="3" id="KW-1185">Reference proteome</keyword>
<dbReference type="Proteomes" id="UP001519460">
    <property type="component" value="Unassembled WGS sequence"/>
</dbReference>
<evidence type="ECO:0000313" key="2">
    <source>
        <dbReference type="EMBL" id="KAK7477663.1"/>
    </source>
</evidence>
<organism evidence="2 3">
    <name type="scientific">Batillaria attramentaria</name>
    <dbReference type="NCBI Taxonomy" id="370345"/>
    <lineage>
        <taxon>Eukaryota</taxon>
        <taxon>Metazoa</taxon>
        <taxon>Spiralia</taxon>
        <taxon>Lophotrochozoa</taxon>
        <taxon>Mollusca</taxon>
        <taxon>Gastropoda</taxon>
        <taxon>Caenogastropoda</taxon>
        <taxon>Sorbeoconcha</taxon>
        <taxon>Cerithioidea</taxon>
        <taxon>Batillariidae</taxon>
        <taxon>Batillaria</taxon>
    </lineage>
</organism>
<evidence type="ECO:0000313" key="3">
    <source>
        <dbReference type="Proteomes" id="UP001519460"/>
    </source>
</evidence>
<evidence type="ECO:0008006" key="4">
    <source>
        <dbReference type="Google" id="ProtNLM"/>
    </source>
</evidence>
<comment type="caution">
    <text evidence="2">The sequence shown here is derived from an EMBL/GenBank/DDBJ whole genome shotgun (WGS) entry which is preliminary data.</text>
</comment>